<evidence type="ECO:0000256" key="1">
    <source>
        <dbReference type="SAM" id="MobiDB-lite"/>
    </source>
</evidence>
<feature type="region of interest" description="Disordered" evidence="1">
    <location>
        <begin position="18"/>
        <end position="39"/>
    </location>
</feature>
<feature type="region of interest" description="Disordered" evidence="1">
    <location>
        <begin position="53"/>
        <end position="114"/>
    </location>
</feature>
<organism evidence="2 3">
    <name type="scientific">Vitis vinifera</name>
    <name type="common">Grape</name>
    <dbReference type="NCBI Taxonomy" id="29760"/>
    <lineage>
        <taxon>Eukaryota</taxon>
        <taxon>Viridiplantae</taxon>
        <taxon>Streptophyta</taxon>
        <taxon>Embryophyta</taxon>
        <taxon>Tracheophyta</taxon>
        <taxon>Spermatophyta</taxon>
        <taxon>Magnoliopsida</taxon>
        <taxon>eudicotyledons</taxon>
        <taxon>Gunneridae</taxon>
        <taxon>Pentapetalae</taxon>
        <taxon>rosids</taxon>
        <taxon>Vitales</taxon>
        <taxon>Vitaceae</taxon>
        <taxon>Viteae</taxon>
        <taxon>Vitis</taxon>
    </lineage>
</organism>
<dbReference type="EMBL" id="CP126651">
    <property type="protein sequence ID" value="WJZ85778.1"/>
    <property type="molecule type" value="Genomic_DNA"/>
</dbReference>
<gene>
    <name evidence="2" type="ORF">VitviT2T_005297</name>
</gene>
<keyword evidence="3" id="KW-1185">Reference proteome</keyword>
<dbReference type="Proteomes" id="UP001227230">
    <property type="component" value="Chromosome 4"/>
</dbReference>
<feature type="compositionally biased region" description="Basic and acidic residues" evidence="1">
    <location>
        <begin position="72"/>
        <end position="86"/>
    </location>
</feature>
<name>A0ABY9BT80_VITVI</name>
<proteinExistence type="predicted"/>
<sequence length="169" mass="18104">MDIMITCSFAESDCCSSSNESHGGSAGASGEAGVGECGGDLQPRLLLHVPCRGEALPRNGREPDCVRAGPRPQREEDERDDKDELTQRQNGGGAREEEPTPPRTSAMNAVPLPPPDVKGMSWDYFFMVENMAGTMLTEEDEIKGEKNEDEGEELGALGLPILALNLGLS</sequence>
<accession>A0ABY9BT80</accession>
<evidence type="ECO:0000313" key="3">
    <source>
        <dbReference type="Proteomes" id="UP001227230"/>
    </source>
</evidence>
<protein>
    <submittedName>
        <fullName evidence="2">Uncharacterized protein</fullName>
    </submittedName>
</protein>
<evidence type="ECO:0000313" key="2">
    <source>
        <dbReference type="EMBL" id="WJZ85778.1"/>
    </source>
</evidence>
<feature type="compositionally biased region" description="Gly residues" evidence="1">
    <location>
        <begin position="24"/>
        <end position="38"/>
    </location>
</feature>
<reference evidence="2 3" key="1">
    <citation type="journal article" date="2023" name="Hortic Res">
        <title>The complete reference genome for grapevine (Vitis vinifera L.) genetics and breeding.</title>
        <authorList>
            <person name="Shi X."/>
            <person name="Cao S."/>
            <person name="Wang X."/>
            <person name="Huang S."/>
            <person name="Wang Y."/>
            <person name="Liu Z."/>
            <person name="Liu W."/>
            <person name="Leng X."/>
            <person name="Peng Y."/>
            <person name="Wang N."/>
            <person name="Wang Y."/>
            <person name="Ma Z."/>
            <person name="Xu X."/>
            <person name="Zhang F."/>
            <person name="Xue H."/>
            <person name="Zhong H."/>
            <person name="Wang Y."/>
            <person name="Zhang K."/>
            <person name="Velt A."/>
            <person name="Avia K."/>
            <person name="Holtgrawe D."/>
            <person name="Grimplet J."/>
            <person name="Matus J.T."/>
            <person name="Ware D."/>
            <person name="Wu X."/>
            <person name="Wang H."/>
            <person name="Liu C."/>
            <person name="Fang Y."/>
            <person name="Rustenholz C."/>
            <person name="Cheng Z."/>
            <person name="Xiao H."/>
            <person name="Zhou Y."/>
        </authorList>
    </citation>
    <scope>NUCLEOTIDE SEQUENCE [LARGE SCALE GENOMIC DNA]</scope>
    <source>
        <strain evidence="3">cv. Pinot noir / PN40024</strain>
        <tissue evidence="2">Leaf</tissue>
    </source>
</reference>